<comment type="function">
    <text evidence="4">Catalyzes the transfer of a formyl group from 10-formyltetrahydrofolate to 5-phospho-ribosyl-glycinamide (GAR), producing 5-phospho-ribosyl-N-formylglycinamide (FGAR) and tetrahydrofolate.</text>
</comment>
<dbReference type="InterPro" id="IPR036477">
    <property type="entry name" value="Formyl_transf_N_sf"/>
</dbReference>
<organism evidence="6 7">
    <name type="scientific">Gloeobacter violaceus (strain ATCC 29082 / PCC 7421)</name>
    <dbReference type="NCBI Taxonomy" id="251221"/>
    <lineage>
        <taxon>Bacteria</taxon>
        <taxon>Bacillati</taxon>
        <taxon>Cyanobacteriota</taxon>
        <taxon>Cyanophyceae</taxon>
        <taxon>Gloeobacterales</taxon>
        <taxon>Gloeobacteraceae</taxon>
        <taxon>Gloeobacter</taxon>
    </lineage>
</organism>
<reference evidence="6 7" key="1">
    <citation type="journal article" date="2003" name="DNA Res.">
        <title>Complete genome structure of Gloeobacter violaceus PCC 7421, a cyanobacterium that lacks thylakoids.</title>
        <authorList>
            <person name="Nakamura Y."/>
            <person name="Kaneko T."/>
            <person name="Sato S."/>
            <person name="Mimuro M."/>
            <person name="Miyashita H."/>
            <person name="Tsuchiya T."/>
            <person name="Sasamoto S."/>
            <person name="Watanabe A."/>
            <person name="Kawashima K."/>
            <person name="Kishida Y."/>
            <person name="Kiyokawa C."/>
            <person name="Kohara M."/>
            <person name="Matsumoto M."/>
            <person name="Matsuno A."/>
            <person name="Nakazaki N."/>
            <person name="Shimpo S."/>
            <person name="Takeuchi C."/>
            <person name="Yamada M."/>
            <person name="Tabata S."/>
        </authorList>
    </citation>
    <scope>NUCLEOTIDE SEQUENCE [LARGE SCALE GENOMIC DNA]</scope>
    <source>
        <strain evidence="7">ATCC 29082 / PCC 7421</strain>
    </source>
</reference>
<feature type="binding site" evidence="4">
    <location>
        <position position="49"/>
    </location>
    <ligand>
        <name>(6R)-10-formyltetrahydrofolate</name>
        <dbReference type="ChEBI" id="CHEBI:195366"/>
    </ligand>
</feature>
<protein>
    <recommendedName>
        <fullName evidence="4">Phosphoribosylglycinamide formyltransferase</fullName>
        <ecNumber evidence="4">2.1.2.2</ecNumber>
    </recommendedName>
    <alternativeName>
        <fullName evidence="4">5'-phosphoribosylglycinamide transformylase</fullName>
    </alternativeName>
    <alternativeName>
        <fullName evidence="4">GAR transformylase</fullName>
        <shortName evidence="4">GART</shortName>
    </alternativeName>
</protein>
<feature type="domain" description="Formyl transferase N-terminal" evidence="5">
    <location>
        <begin position="3"/>
        <end position="166"/>
    </location>
</feature>
<dbReference type="SUPFAM" id="SSF53328">
    <property type="entry name" value="Formyltransferase"/>
    <property type="match status" value="1"/>
</dbReference>
<dbReference type="PATRIC" id="fig|251221.4.peg.1430"/>
<dbReference type="HOGENOM" id="CLU_038395_1_1_3"/>
<evidence type="ECO:0000256" key="3">
    <source>
        <dbReference type="ARBA" id="ARBA00022755"/>
    </source>
</evidence>
<name>Q7NKS6_GLOVI</name>
<dbReference type="AlphaFoldDB" id="Q7NKS6"/>
<dbReference type="EMBL" id="BA000045">
    <property type="protein sequence ID" value="BAC89342.1"/>
    <property type="molecule type" value="Genomic_DNA"/>
</dbReference>
<comment type="similarity">
    <text evidence="4">Belongs to the GART family.</text>
</comment>
<dbReference type="FunCoup" id="Q7NKS6">
    <property type="interactions" value="283"/>
</dbReference>
<dbReference type="CDD" id="cd08645">
    <property type="entry name" value="FMT_core_GART"/>
    <property type="match status" value="1"/>
</dbReference>
<comment type="caution">
    <text evidence="4">Lacks conserved residue(s) required for the propagation of feature annotation.</text>
</comment>
<dbReference type="PANTHER" id="PTHR43369">
    <property type="entry name" value="PHOSPHORIBOSYLGLYCINAMIDE FORMYLTRANSFERASE"/>
    <property type="match status" value="1"/>
</dbReference>
<evidence type="ECO:0000256" key="1">
    <source>
        <dbReference type="ARBA" id="ARBA00005054"/>
    </source>
</evidence>
<dbReference type="InParanoid" id="Q7NKS6"/>
<dbReference type="EnsemblBacteria" id="BAC89342">
    <property type="protein sequence ID" value="BAC89342"/>
    <property type="gene ID" value="BAC89342"/>
</dbReference>
<dbReference type="PhylomeDB" id="Q7NKS6"/>
<feature type="active site" description="Proton donor" evidence="4">
    <location>
        <position position="93"/>
    </location>
</feature>
<dbReference type="GO" id="GO:0005737">
    <property type="term" value="C:cytoplasm"/>
    <property type="evidence" value="ECO:0000318"/>
    <property type="project" value="GO_Central"/>
</dbReference>
<dbReference type="HAMAP" id="MF_01930">
    <property type="entry name" value="PurN"/>
    <property type="match status" value="1"/>
</dbReference>
<evidence type="ECO:0000259" key="5">
    <source>
        <dbReference type="Pfam" id="PF00551"/>
    </source>
</evidence>
<dbReference type="OrthoDB" id="9806170at2"/>
<keyword evidence="2 4" id="KW-0808">Transferase</keyword>
<evidence type="ECO:0000256" key="4">
    <source>
        <dbReference type="HAMAP-Rule" id="MF_01930"/>
    </source>
</evidence>
<accession>Q7NKS6</accession>
<dbReference type="NCBIfam" id="TIGR00639">
    <property type="entry name" value="PurN"/>
    <property type="match status" value="1"/>
</dbReference>
<dbReference type="UniPathway" id="UPA00074">
    <property type="reaction ID" value="UER00126"/>
</dbReference>
<keyword evidence="7" id="KW-1185">Reference proteome</keyword>
<dbReference type="Gene3D" id="3.40.50.170">
    <property type="entry name" value="Formyl transferase, N-terminal domain"/>
    <property type="match status" value="1"/>
</dbReference>
<comment type="catalytic activity">
    <reaction evidence="4">
        <text>N(1)-(5-phospho-beta-D-ribosyl)glycinamide + (6R)-10-formyltetrahydrofolate = N(2)-formyl-N(1)-(5-phospho-beta-D-ribosyl)glycinamide + (6S)-5,6,7,8-tetrahydrofolate + H(+)</text>
        <dbReference type="Rhea" id="RHEA:15053"/>
        <dbReference type="ChEBI" id="CHEBI:15378"/>
        <dbReference type="ChEBI" id="CHEBI:57453"/>
        <dbReference type="ChEBI" id="CHEBI:143788"/>
        <dbReference type="ChEBI" id="CHEBI:147286"/>
        <dbReference type="ChEBI" id="CHEBI:195366"/>
        <dbReference type="EC" id="2.1.2.2"/>
    </reaction>
</comment>
<dbReference type="PANTHER" id="PTHR43369:SF2">
    <property type="entry name" value="PHOSPHORIBOSYLGLYCINAMIDE FORMYLTRANSFERASE"/>
    <property type="match status" value="1"/>
</dbReference>
<reference evidence="6 7" key="2">
    <citation type="journal article" date="2003" name="DNA Res.">
        <title>Complete genome structure of Gloeobacter violaceus PCC 7421, a cyanobacterium that lacks thylakoids (supplement).</title>
        <authorList>
            <person name="Nakamura Y."/>
            <person name="Kaneko T."/>
            <person name="Sato S."/>
            <person name="Mimuro M."/>
            <person name="Miyashita H."/>
            <person name="Tsuchiya T."/>
            <person name="Sasamoto S."/>
            <person name="Watanabe A."/>
            <person name="Kawashima K."/>
            <person name="Kishida Y."/>
            <person name="Kiyokawa C."/>
            <person name="Kohara M."/>
            <person name="Matsumoto M."/>
            <person name="Matsuno A."/>
            <person name="Nakazaki N."/>
            <person name="Shimpo S."/>
            <person name="Takeuchi C."/>
            <person name="Yamada M."/>
            <person name="Tabata S."/>
        </authorList>
    </citation>
    <scope>NUCLEOTIDE SEQUENCE [LARGE SCALE GENOMIC DNA]</scope>
    <source>
        <strain evidence="7">ATCC 29082 / PCC 7421</strain>
    </source>
</reference>
<dbReference type="KEGG" id="gvi:glr1401"/>
<evidence type="ECO:0000256" key="2">
    <source>
        <dbReference type="ARBA" id="ARBA00022679"/>
    </source>
</evidence>
<sequence>MLADAARSGRLPVEIAVLVYNNPGAYVADRARAAGIAAVLLDHRKFVSREVLDEEIVATLEAHGVELVVMAGWMRKVTEVLIGRFADRILNIHPSLLPAFRGAKAIEQALDYGVKVAGCTVHIVRLEVDAGPIILQAAEAVREDDTPETLAVRIHAHEYRILPEAVRLFAEGRVRVEGNRARIVIDEVEPTGFEEQL</sequence>
<gene>
    <name evidence="4 6" type="primary">purN</name>
</gene>
<dbReference type="InterPro" id="IPR004607">
    <property type="entry name" value="GART"/>
</dbReference>
<dbReference type="Proteomes" id="UP000000557">
    <property type="component" value="Chromosome"/>
</dbReference>
<evidence type="ECO:0000313" key="7">
    <source>
        <dbReference type="Proteomes" id="UP000000557"/>
    </source>
</evidence>
<dbReference type="GO" id="GO:0004644">
    <property type="term" value="F:phosphoribosylglycinamide formyltransferase activity"/>
    <property type="evidence" value="ECO:0000318"/>
    <property type="project" value="GO_Central"/>
</dbReference>
<dbReference type="Pfam" id="PF00551">
    <property type="entry name" value="Formyl_trans_N"/>
    <property type="match status" value="1"/>
</dbReference>
<dbReference type="InterPro" id="IPR002376">
    <property type="entry name" value="Formyl_transf_N"/>
</dbReference>
<dbReference type="EC" id="2.1.2.2" evidence="4"/>
<proteinExistence type="inferred from homology"/>
<comment type="pathway">
    <text evidence="1 4">Purine metabolism; IMP biosynthesis via de novo pathway; N(2)-formyl-N(1)-(5-phospho-D-ribosyl)glycinamide from N(1)-(5-phospho-D-ribosyl)glycinamide (10-formyl THF route): step 1/1.</text>
</comment>
<dbReference type="GO" id="GO:0006189">
    <property type="term" value="P:'de novo' IMP biosynthetic process"/>
    <property type="evidence" value="ECO:0000318"/>
    <property type="project" value="GO_Central"/>
</dbReference>
<feature type="binding site" evidence="4">
    <location>
        <position position="91"/>
    </location>
    <ligand>
        <name>(6R)-10-formyltetrahydrofolate</name>
        <dbReference type="ChEBI" id="CHEBI:195366"/>
    </ligand>
</feature>
<dbReference type="eggNOG" id="COG0299">
    <property type="taxonomic scope" value="Bacteria"/>
</dbReference>
<dbReference type="STRING" id="251221.gene:10758884"/>
<dbReference type="GO" id="GO:0005829">
    <property type="term" value="C:cytosol"/>
    <property type="evidence" value="ECO:0000318"/>
    <property type="project" value="GO_Central"/>
</dbReference>
<feature type="site" description="Raises pKa of active site His" evidence="4">
    <location>
        <position position="129"/>
    </location>
</feature>
<evidence type="ECO:0000313" key="6">
    <source>
        <dbReference type="EMBL" id="BAC89342.1"/>
    </source>
</evidence>
<keyword evidence="3 4" id="KW-0658">Purine biosynthesis</keyword>